<dbReference type="EMBL" id="AY915174">
    <property type="protein sequence ID" value="AAX30395.1"/>
    <property type="molecule type" value="mRNA"/>
</dbReference>
<dbReference type="SMART" id="SM01375">
    <property type="entry name" value="Dynein_light"/>
    <property type="match status" value="1"/>
</dbReference>
<dbReference type="GO" id="GO:0051028">
    <property type="term" value="P:mRNA transport"/>
    <property type="evidence" value="ECO:0007669"/>
    <property type="project" value="UniProtKB-KW"/>
</dbReference>
<evidence type="ECO:0000256" key="1">
    <source>
        <dbReference type="ARBA" id="ARBA00004123"/>
    </source>
</evidence>
<dbReference type="GO" id="GO:0045505">
    <property type="term" value="F:dynein intermediate chain binding"/>
    <property type="evidence" value="ECO:0007669"/>
    <property type="project" value="TreeGrafter"/>
</dbReference>
<accession>Q5BSU0</accession>
<dbReference type="GO" id="GO:0005874">
    <property type="term" value="C:microtubule"/>
    <property type="evidence" value="ECO:0007669"/>
    <property type="project" value="UniProtKB-KW"/>
</dbReference>
<dbReference type="Pfam" id="PF01221">
    <property type="entry name" value="Dynein_light"/>
    <property type="match status" value="1"/>
</dbReference>
<dbReference type="AlphaFoldDB" id="Q5BSU0"/>
<evidence type="ECO:0000256" key="8">
    <source>
        <dbReference type="ARBA" id="ARBA00023212"/>
    </source>
</evidence>
<evidence type="ECO:0000256" key="3">
    <source>
        <dbReference type="ARBA" id="ARBA00022448"/>
    </source>
</evidence>
<reference evidence="11" key="2">
    <citation type="journal article" date="2006" name="PLoS Pathog.">
        <title>New perspectives on host-parasite interplay by comparative transcriptomic and proteomic analyses of Schistosoma japonicum.</title>
        <authorList>
            <person name="Liu F."/>
            <person name="Lu J."/>
            <person name="Hu W."/>
            <person name="Wang S.Y."/>
            <person name="Cui S.J."/>
            <person name="Chi M."/>
            <person name="Yan Q."/>
            <person name="Wang X.R."/>
            <person name="Song H.D."/>
            <person name="Xu X.N."/>
            <person name="Wang J.J."/>
            <person name="Zhang X.L."/>
            <person name="Zhang X."/>
            <person name="Wang Z.Q."/>
            <person name="Xue C.L."/>
            <person name="Brindley P.J."/>
            <person name="McManus D.P."/>
            <person name="Yang P.Y."/>
            <person name="Feng Z."/>
            <person name="Chen Z."/>
            <person name="Han Z.G."/>
        </authorList>
    </citation>
    <scope>NUCLEOTIDE SEQUENCE</scope>
</reference>
<proteinExistence type="evidence at transcript level"/>
<evidence type="ECO:0000256" key="5">
    <source>
        <dbReference type="ARBA" id="ARBA00022701"/>
    </source>
</evidence>
<keyword evidence="10" id="KW-0505">Motor protein</keyword>
<sequence>MEETKAIIKSADMSEEIQVYAVDTAAEALETHTIEKDVASFIKKAFDKQYGPTWHCIVGKNFGSYVNNLSFIIFHIYSDTLMFIF</sequence>
<evidence type="ECO:0000256" key="6">
    <source>
        <dbReference type="ARBA" id="ARBA00022816"/>
    </source>
</evidence>
<evidence type="ECO:0000313" key="11">
    <source>
        <dbReference type="EMBL" id="AAX30395.1"/>
    </source>
</evidence>
<organism evidence="11">
    <name type="scientific">Schistosoma japonicum</name>
    <name type="common">Blood fluke</name>
    <dbReference type="NCBI Taxonomy" id="6182"/>
    <lineage>
        <taxon>Eukaryota</taxon>
        <taxon>Metazoa</taxon>
        <taxon>Spiralia</taxon>
        <taxon>Lophotrochozoa</taxon>
        <taxon>Platyhelminthes</taxon>
        <taxon>Trematoda</taxon>
        <taxon>Digenea</taxon>
        <taxon>Strigeidida</taxon>
        <taxon>Schistosomatoidea</taxon>
        <taxon>Schistosomatidae</taxon>
        <taxon>Schistosoma</taxon>
    </lineage>
</organism>
<keyword evidence="3" id="KW-0813">Transport</keyword>
<dbReference type="GO" id="GO:0005868">
    <property type="term" value="C:cytoplasmic dynein complex"/>
    <property type="evidence" value="ECO:0007669"/>
    <property type="project" value="TreeGrafter"/>
</dbReference>
<dbReference type="GO" id="GO:0005634">
    <property type="term" value="C:nucleus"/>
    <property type="evidence" value="ECO:0007669"/>
    <property type="project" value="UniProtKB-SubCell"/>
</dbReference>
<keyword evidence="8 10" id="KW-0206">Cytoskeleton</keyword>
<evidence type="ECO:0000256" key="9">
    <source>
        <dbReference type="ARBA" id="ARBA00023242"/>
    </source>
</evidence>
<evidence type="ECO:0000256" key="7">
    <source>
        <dbReference type="ARBA" id="ARBA00022927"/>
    </source>
</evidence>
<comment type="similarity">
    <text evidence="10">Belongs to the dynein light chain family.</text>
</comment>
<dbReference type="GO" id="GO:0015031">
    <property type="term" value="P:protein transport"/>
    <property type="evidence" value="ECO:0007669"/>
    <property type="project" value="UniProtKB-KW"/>
</dbReference>
<keyword evidence="7" id="KW-0653">Protein transport</keyword>
<evidence type="ECO:0000256" key="2">
    <source>
        <dbReference type="ARBA" id="ARBA00004245"/>
    </source>
</evidence>
<dbReference type="PANTHER" id="PTHR11886:SF35">
    <property type="entry name" value="DYNEIN LIGHT CHAIN"/>
    <property type="match status" value="1"/>
</dbReference>
<protein>
    <recommendedName>
        <fullName evidence="10">Dynein light chain</fullName>
    </recommendedName>
</protein>
<keyword evidence="9" id="KW-0539">Nucleus</keyword>
<keyword evidence="10" id="KW-0243">Dynein</keyword>
<keyword evidence="6" id="KW-0509">mRNA transport</keyword>
<evidence type="ECO:0000256" key="10">
    <source>
        <dbReference type="RuleBase" id="RU365010"/>
    </source>
</evidence>
<dbReference type="SUPFAM" id="SSF54648">
    <property type="entry name" value="DLC"/>
    <property type="match status" value="1"/>
</dbReference>
<evidence type="ECO:0000256" key="4">
    <source>
        <dbReference type="ARBA" id="ARBA00022490"/>
    </source>
</evidence>
<dbReference type="InterPro" id="IPR001372">
    <property type="entry name" value="Dynein_light_chain_typ-1/2"/>
</dbReference>
<reference evidence="11" key="1">
    <citation type="submission" date="2005-01" db="EMBL/GenBank/DDBJ databases">
        <authorList>
            <person name="Han Z."/>
        </authorList>
    </citation>
    <scope>NUCLEOTIDE SEQUENCE</scope>
</reference>
<dbReference type="FunFam" id="3.30.740.10:FF:000005">
    <property type="entry name" value="Dynein light chain"/>
    <property type="match status" value="1"/>
</dbReference>
<name>Q5BSU0_SCHJA</name>
<dbReference type="InterPro" id="IPR037177">
    <property type="entry name" value="DLC_sf"/>
</dbReference>
<keyword evidence="4 10" id="KW-0963">Cytoplasm</keyword>
<dbReference type="Gene3D" id="3.30.740.10">
    <property type="entry name" value="Protein Inhibitor Of Neuronal Nitric Oxide Synthase"/>
    <property type="match status" value="1"/>
</dbReference>
<keyword evidence="5 10" id="KW-0493">Microtubule</keyword>
<dbReference type="PANTHER" id="PTHR11886">
    <property type="entry name" value="DYNEIN LIGHT CHAIN"/>
    <property type="match status" value="1"/>
</dbReference>
<comment type="subcellular location">
    <subcellularLocation>
        <location evidence="2 10">Cytoplasm</location>
        <location evidence="2 10">Cytoskeleton</location>
    </subcellularLocation>
    <subcellularLocation>
        <location evidence="1">Nucleus</location>
    </subcellularLocation>
</comment>
<dbReference type="GO" id="GO:0007017">
    <property type="term" value="P:microtubule-based process"/>
    <property type="evidence" value="ECO:0007669"/>
    <property type="project" value="InterPro"/>
</dbReference>